<sequence length="99" mass="11255">FAALFTALLTASCNCTIKVHTDSSVIIFQFNKYKFLSQQSLTFRPFLKINNFMHWSCLFELITTNNLNVSLIKVKAHADSFFNNKVNALAKAALESYIL</sequence>
<name>A0A9N9DVD7_9GLOM</name>
<dbReference type="EMBL" id="CAJVPQ010004356">
    <property type="protein sequence ID" value="CAG8649714.1"/>
    <property type="molecule type" value="Genomic_DNA"/>
</dbReference>
<dbReference type="InterPro" id="IPR012337">
    <property type="entry name" value="RNaseH-like_sf"/>
</dbReference>
<accession>A0A9N9DVD7</accession>
<gene>
    <name evidence="1" type="ORF">FCALED_LOCUS11001</name>
</gene>
<organism evidence="1 2">
    <name type="scientific">Funneliformis caledonium</name>
    <dbReference type="NCBI Taxonomy" id="1117310"/>
    <lineage>
        <taxon>Eukaryota</taxon>
        <taxon>Fungi</taxon>
        <taxon>Fungi incertae sedis</taxon>
        <taxon>Mucoromycota</taxon>
        <taxon>Glomeromycotina</taxon>
        <taxon>Glomeromycetes</taxon>
        <taxon>Glomerales</taxon>
        <taxon>Glomeraceae</taxon>
        <taxon>Funneliformis</taxon>
    </lineage>
</organism>
<dbReference type="InterPro" id="IPR036397">
    <property type="entry name" value="RNaseH_sf"/>
</dbReference>
<comment type="caution">
    <text evidence="1">The sequence shown here is derived from an EMBL/GenBank/DDBJ whole genome shotgun (WGS) entry which is preliminary data.</text>
</comment>
<dbReference type="AlphaFoldDB" id="A0A9N9DVD7"/>
<reference evidence="1" key="1">
    <citation type="submission" date="2021-06" db="EMBL/GenBank/DDBJ databases">
        <authorList>
            <person name="Kallberg Y."/>
            <person name="Tangrot J."/>
            <person name="Rosling A."/>
        </authorList>
    </citation>
    <scope>NUCLEOTIDE SEQUENCE</scope>
    <source>
        <strain evidence="1">UK204</strain>
    </source>
</reference>
<evidence type="ECO:0000313" key="1">
    <source>
        <dbReference type="EMBL" id="CAG8649714.1"/>
    </source>
</evidence>
<dbReference type="Proteomes" id="UP000789570">
    <property type="component" value="Unassembled WGS sequence"/>
</dbReference>
<feature type="non-terminal residue" evidence="1">
    <location>
        <position position="1"/>
    </location>
</feature>
<evidence type="ECO:0000313" key="2">
    <source>
        <dbReference type="Proteomes" id="UP000789570"/>
    </source>
</evidence>
<dbReference type="GO" id="GO:0003676">
    <property type="term" value="F:nucleic acid binding"/>
    <property type="evidence" value="ECO:0007669"/>
    <property type="project" value="InterPro"/>
</dbReference>
<protein>
    <submittedName>
        <fullName evidence="1">7912_t:CDS:1</fullName>
    </submittedName>
</protein>
<keyword evidence="2" id="KW-1185">Reference proteome</keyword>
<dbReference type="Gene3D" id="3.30.420.10">
    <property type="entry name" value="Ribonuclease H-like superfamily/Ribonuclease H"/>
    <property type="match status" value="1"/>
</dbReference>
<dbReference type="SUPFAM" id="SSF53098">
    <property type="entry name" value="Ribonuclease H-like"/>
    <property type="match status" value="1"/>
</dbReference>
<proteinExistence type="predicted"/>
<dbReference type="OrthoDB" id="2447560at2759"/>